<proteinExistence type="predicted"/>
<name>A0AAD6UH31_9AGAR</name>
<reference evidence="2" key="1">
    <citation type="submission" date="2023-03" db="EMBL/GenBank/DDBJ databases">
        <title>Massive genome expansion in bonnet fungi (Mycena s.s.) driven by repeated elements and novel gene families across ecological guilds.</title>
        <authorList>
            <consortium name="Lawrence Berkeley National Laboratory"/>
            <person name="Harder C.B."/>
            <person name="Miyauchi S."/>
            <person name="Viragh M."/>
            <person name="Kuo A."/>
            <person name="Thoen E."/>
            <person name="Andreopoulos B."/>
            <person name="Lu D."/>
            <person name="Skrede I."/>
            <person name="Drula E."/>
            <person name="Henrissat B."/>
            <person name="Morin E."/>
            <person name="Kohler A."/>
            <person name="Barry K."/>
            <person name="LaButti K."/>
            <person name="Morin E."/>
            <person name="Salamov A."/>
            <person name="Lipzen A."/>
            <person name="Mereny Z."/>
            <person name="Hegedus B."/>
            <person name="Baldrian P."/>
            <person name="Stursova M."/>
            <person name="Weitz H."/>
            <person name="Taylor A."/>
            <person name="Grigoriev I.V."/>
            <person name="Nagy L.G."/>
            <person name="Martin F."/>
            <person name="Kauserud H."/>
        </authorList>
    </citation>
    <scope>NUCLEOTIDE SEQUENCE</scope>
    <source>
        <strain evidence="2">CBHHK173m</strain>
    </source>
</reference>
<dbReference type="EMBL" id="JARJCN010000005">
    <property type="protein sequence ID" value="KAJ7100963.1"/>
    <property type="molecule type" value="Genomic_DNA"/>
</dbReference>
<feature type="compositionally biased region" description="Low complexity" evidence="1">
    <location>
        <begin position="145"/>
        <end position="197"/>
    </location>
</feature>
<protein>
    <submittedName>
        <fullName evidence="2">Uncharacterized protein</fullName>
    </submittedName>
</protein>
<gene>
    <name evidence="2" type="ORF">B0H15DRAFT_944257</name>
</gene>
<evidence type="ECO:0000313" key="3">
    <source>
        <dbReference type="Proteomes" id="UP001222325"/>
    </source>
</evidence>
<sequence>MGEHCETLLPFSHHPTTPAPRPAAHRLPSPSPAFSIARLSHPPSLLFGFRPLRVDVPTWALTGWSAQGSDSTVCGGEDKRYDLRAALFLTVDNTRRAFAVPLVLFFAGRCASSPSFPFLPSSFRASSADADTLTRTRPHPPAPAPTTTRSHAMPSPSRSPSRSPSGFLSYPTSPPSSSSHFAAPLPSSSTPPASAPALPSPAPPQPPAPAPTPTPAPTDAPFCSAL</sequence>
<dbReference type="Proteomes" id="UP001222325">
    <property type="component" value="Unassembled WGS sequence"/>
</dbReference>
<evidence type="ECO:0000256" key="1">
    <source>
        <dbReference type="SAM" id="MobiDB-lite"/>
    </source>
</evidence>
<accession>A0AAD6UH31</accession>
<feature type="region of interest" description="Disordered" evidence="1">
    <location>
        <begin position="1"/>
        <end position="27"/>
    </location>
</feature>
<feature type="region of interest" description="Disordered" evidence="1">
    <location>
        <begin position="129"/>
        <end position="226"/>
    </location>
</feature>
<dbReference type="AlphaFoldDB" id="A0AAD6UH31"/>
<organism evidence="2 3">
    <name type="scientific">Mycena belliarum</name>
    <dbReference type="NCBI Taxonomy" id="1033014"/>
    <lineage>
        <taxon>Eukaryota</taxon>
        <taxon>Fungi</taxon>
        <taxon>Dikarya</taxon>
        <taxon>Basidiomycota</taxon>
        <taxon>Agaricomycotina</taxon>
        <taxon>Agaricomycetes</taxon>
        <taxon>Agaricomycetidae</taxon>
        <taxon>Agaricales</taxon>
        <taxon>Marasmiineae</taxon>
        <taxon>Mycenaceae</taxon>
        <taxon>Mycena</taxon>
    </lineage>
</organism>
<comment type="caution">
    <text evidence="2">The sequence shown here is derived from an EMBL/GenBank/DDBJ whole genome shotgun (WGS) entry which is preliminary data.</text>
</comment>
<feature type="compositionally biased region" description="Pro residues" evidence="1">
    <location>
        <begin position="198"/>
        <end position="218"/>
    </location>
</feature>
<evidence type="ECO:0000313" key="2">
    <source>
        <dbReference type="EMBL" id="KAJ7100963.1"/>
    </source>
</evidence>
<keyword evidence="3" id="KW-1185">Reference proteome</keyword>